<dbReference type="InterPro" id="IPR016160">
    <property type="entry name" value="Ald_DH_CS_CYS"/>
</dbReference>
<proteinExistence type="inferred from homology"/>
<dbReference type="FunFam" id="3.40.605.10:FF:000026">
    <property type="entry name" value="Aldehyde dehydrogenase, putative"/>
    <property type="match status" value="1"/>
</dbReference>
<evidence type="ECO:0000256" key="2">
    <source>
        <dbReference type="ARBA" id="ARBA00023002"/>
    </source>
</evidence>
<dbReference type="Gene3D" id="3.40.605.10">
    <property type="entry name" value="Aldehyde Dehydrogenase, Chain A, domain 1"/>
    <property type="match status" value="1"/>
</dbReference>
<dbReference type="Proteomes" id="UP000548582">
    <property type="component" value="Unassembled WGS sequence"/>
</dbReference>
<protein>
    <submittedName>
        <fullName evidence="7">Aldehyde dehydrogenase family protein</fullName>
    </submittedName>
</protein>
<dbReference type="EMBL" id="JABBKX010000005">
    <property type="protein sequence ID" value="NMJ42679.1"/>
    <property type="molecule type" value="Genomic_DNA"/>
</dbReference>
<dbReference type="PANTHER" id="PTHR11699">
    <property type="entry name" value="ALDEHYDE DEHYDROGENASE-RELATED"/>
    <property type="match status" value="1"/>
</dbReference>
<dbReference type="InterPro" id="IPR016162">
    <property type="entry name" value="Ald_DH_N"/>
</dbReference>
<evidence type="ECO:0000256" key="4">
    <source>
        <dbReference type="PROSITE-ProRule" id="PRU10007"/>
    </source>
</evidence>
<name>A0A848EGG3_9PROT</name>
<accession>A0A848EGG3</accession>
<keyword evidence="2 5" id="KW-0560">Oxidoreductase</keyword>
<dbReference type="InterPro" id="IPR016163">
    <property type="entry name" value="Ald_DH_C"/>
</dbReference>
<comment type="caution">
    <text evidence="7">The sequence shown here is derived from an EMBL/GenBank/DDBJ whole genome shotgun (WGS) entry which is preliminary data.</text>
</comment>
<dbReference type="SUPFAM" id="SSF53720">
    <property type="entry name" value="ALDH-like"/>
    <property type="match status" value="1"/>
</dbReference>
<dbReference type="PROSITE" id="PS00070">
    <property type="entry name" value="ALDEHYDE_DEHYDR_CYS"/>
    <property type="match status" value="1"/>
</dbReference>
<dbReference type="Gene3D" id="3.40.309.10">
    <property type="entry name" value="Aldehyde Dehydrogenase, Chain A, domain 2"/>
    <property type="match status" value="1"/>
</dbReference>
<dbReference type="InterPro" id="IPR016161">
    <property type="entry name" value="Ald_DH/histidinol_DH"/>
</dbReference>
<evidence type="ECO:0000256" key="1">
    <source>
        <dbReference type="ARBA" id="ARBA00009986"/>
    </source>
</evidence>
<organism evidence="7 8">
    <name type="scientific">Neoroseomonas marina</name>
    <dbReference type="NCBI Taxonomy" id="1232220"/>
    <lineage>
        <taxon>Bacteria</taxon>
        <taxon>Pseudomonadati</taxon>
        <taxon>Pseudomonadota</taxon>
        <taxon>Alphaproteobacteria</taxon>
        <taxon>Acetobacterales</taxon>
        <taxon>Acetobacteraceae</taxon>
        <taxon>Neoroseomonas</taxon>
    </lineage>
</organism>
<dbReference type="Pfam" id="PF00171">
    <property type="entry name" value="Aldedh"/>
    <property type="match status" value="1"/>
</dbReference>
<dbReference type="GO" id="GO:0016620">
    <property type="term" value="F:oxidoreductase activity, acting on the aldehyde or oxo group of donors, NAD or NADP as acceptor"/>
    <property type="evidence" value="ECO:0007669"/>
    <property type="project" value="InterPro"/>
</dbReference>
<evidence type="ECO:0000259" key="6">
    <source>
        <dbReference type="Pfam" id="PF00171"/>
    </source>
</evidence>
<dbReference type="InterPro" id="IPR015590">
    <property type="entry name" value="Aldehyde_DH_dom"/>
</dbReference>
<keyword evidence="8" id="KW-1185">Reference proteome</keyword>
<feature type="active site" evidence="4">
    <location>
        <position position="292"/>
    </location>
</feature>
<evidence type="ECO:0000256" key="5">
    <source>
        <dbReference type="RuleBase" id="RU003345"/>
    </source>
</evidence>
<comment type="similarity">
    <text evidence="1 5">Belongs to the aldehyde dehydrogenase family.</text>
</comment>
<evidence type="ECO:0000256" key="3">
    <source>
        <dbReference type="ARBA" id="ARBA00023097"/>
    </source>
</evidence>
<dbReference type="FunFam" id="3.40.605.10:FF:000007">
    <property type="entry name" value="NAD/NADP-dependent betaine aldehyde dehydrogenase"/>
    <property type="match status" value="1"/>
</dbReference>
<reference evidence="7 8" key="1">
    <citation type="submission" date="2020-03" db="EMBL/GenBank/DDBJ databases">
        <authorList>
            <person name="Sun Q."/>
        </authorList>
    </citation>
    <scope>NUCLEOTIDE SEQUENCE [LARGE SCALE GENOMIC DNA]</scope>
    <source>
        <strain evidence="7 8">JC162</strain>
    </source>
</reference>
<feature type="domain" description="Aldehyde dehydrogenase" evidence="6">
    <location>
        <begin position="54"/>
        <end position="519"/>
    </location>
</feature>
<sequence length="524" mass="55872">MAAFTARRLGWLCPGEYNATRLSRGANAMTVDVPRTTHPFLDGRPKRMLIDGKWVEAASGKTFATVNPATGEVLAQVAEGGAEDIDRAVAAARAAFDGPWSKVKPFERQNILLRLADLLDRHFEEFAALDTIDMGAPISRTRANRLRAVGMLRYYAGQAVSIHGETIETSLPGEYVSYTLKEPVGVIGAIIPWNAPLSSSIWKIGPALATGCTVVLKPAEEAPLTPLRLGALCLEAGVPPGVVNVVPGFGETAGAALAAHRGVDKVAFTGSHVTGQKIVQTSAGNLKRVSLELGGKSPDVVFADADLDAAVPGAAMAVFANSGQICSAGTRLFVERRVYEEFTARVAAYGRSLRVGDGRDEATQVGPLVSPEQLDRVTGYLAIGRQEGARPLAGGERLTDGALARGFFVPPTVFADVRDEMRIAQEEIFGPVISAIPFDDIEEVAKRANATPFGLGSGVWTRDVSKAHRLARSIRAGSVWINCYQAMDPAMPFGGYKMSGYGREGGKQHVDEYLNVKAVWIRTG</sequence>
<evidence type="ECO:0000313" key="8">
    <source>
        <dbReference type="Proteomes" id="UP000548582"/>
    </source>
</evidence>
<dbReference type="InterPro" id="IPR029510">
    <property type="entry name" value="Ald_DH_CS_GLU"/>
</dbReference>
<dbReference type="PROSITE" id="PS00687">
    <property type="entry name" value="ALDEHYDE_DEHYDR_GLU"/>
    <property type="match status" value="1"/>
</dbReference>
<evidence type="ECO:0000313" key="7">
    <source>
        <dbReference type="EMBL" id="NMJ42679.1"/>
    </source>
</evidence>
<dbReference type="FunFam" id="3.40.309.10:FF:000012">
    <property type="entry name" value="Betaine aldehyde dehydrogenase"/>
    <property type="match status" value="1"/>
</dbReference>
<keyword evidence="3" id="KW-0558">Oxidation</keyword>
<gene>
    <name evidence="7" type="ORF">GWK16_15635</name>
</gene>
<dbReference type="AlphaFoldDB" id="A0A848EGG3"/>